<protein>
    <submittedName>
        <fullName evidence="3">Phosphoglycerate mutase</fullName>
    </submittedName>
</protein>
<evidence type="ECO:0000313" key="3">
    <source>
        <dbReference type="EMBL" id="SMP69067.1"/>
    </source>
</evidence>
<dbReference type="InterPro" id="IPR029033">
    <property type="entry name" value="His_PPase_superfam"/>
</dbReference>
<dbReference type="RefSeq" id="WP_283443589.1">
    <property type="nucleotide sequence ID" value="NZ_FXUL01000014.1"/>
</dbReference>
<dbReference type="Pfam" id="PF00300">
    <property type="entry name" value="His_Phos_1"/>
    <property type="match status" value="1"/>
</dbReference>
<keyword evidence="1" id="KW-0324">Glycolysis</keyword>
<comment type="caution">
    <text evidence="3">The sequence shown here is derived from an EMBL/GenBank/DDBJ whole genome shotgun (WGS) entry which is preliminary data.</text>
</comment>
<dbReference type="PROSITE" id="PS00175">
    <property type="entry name" value="PG_MUTASE"/>
    <property type="match status" value="1"/>
</dbReference>
<dbReference type="InterPro" id="IPR013078">
    <property type="entry name" value="His_Pase_superF_clade-1"/>
</dbReference>
<dbReference type="CDD" id="cd07067">
    <property type="entry name" value="HP_PGM_like"/>
    <property type="match status" value="1"/>
</dbReference>
<evidence type="ECO:0000256" key="2">
    <source>
        <dbReference type="ARBA" id="ARBA00023235"/>
    </source>
</evidence>
<dbReference type="InterPro" id="IPR001345">
    <property type="entry name" value="PG/BPGM_mutase_AS"/>
</dbReference>
<dbReference type="EMBL" id="FXUL01000014">
    <property type="protein sequence ID" value="SMP69067.1"/>
    <property type="molecule type" value="Genomic_DNA"/>
</dbReference>
<evidence type="ECO:0000313" key="4">
    <source>
        <dbReference type="Proteomes" id="UP001158049"/>
    </source>
</evidence>
<name>A0ABY1QEW0_9BURK</name>
<proteinExistence type="predicted"/>
<dbReference type="PANTHER" id="PTHR48100">
    <property type="entry name" value="BROAD-SPECIFICITY PHOSPHATASE YOR283W-RELATED"/>
    <property type="match status" value="1"/>
</dbReference>
<keyword evidence="4" id="KW-1185">Reference proteome</keyword>
<reference evidence="3 4" key="1">
    <citation type="submission" date="2017-05" db="EMBL/GenBank/DDBJ databases">
        <authorList>
            <person name="Varghese N."/>
            <person name="Submissions S."/>
        </authorList>
    </citation>
    <scope>NUCLEOTIDE SEQUENCE [LARGE SCALE GENOMIC DNA]</scope>
    <source>
        <strain evidence="3 4">DSM 26001</strain>
    </source>
</reference>
<organism evidence="3 4">
    <name type="scientific">Noviherbaspirillum suwonense</name>
    <dbReference type="NCBI Taxonomy" id="1224511"/>
    <lineage>
        <taxon>Bacteria</taxon>
        <taxon>Pseudomonadati</taxon>
        <taxon>Pseudomonadota</taxon>
        <taxon>Betaproteobacteria</taxon>
        <taxon>Burkholderiales</taxon>
        <taxon>Oxalobacteraceae</taxon>
        <taxon>Noviherbaspirillum</taxon>
    </lineage>
</organism>
<keyword evidence="2" id="KW-0413">Isomerase</keyword>
<dbReference type="InterPro" id="IPR050275">
    <property type="entry name" value="PGM_Phosphatase"/>
</dbReference>
<dbReference type="SMART" id="SM00855">
    <property type="entry name" value="PGAM"/>
    <property type="match status" value="1"/>
</dbReference>
<sequence length="213" mass="23841">MTEIFLIRHGETAWNAERRLQGHLDIPLNDEGRRQAAALARALAGETVDMIISSDLSRAASTAQAVAELHDLPLQTDASLRERCFGAFEGLLYDELETHFPEAYAQWRARDPDARYPDGERRAETFAEFAQRAVGAVCRIAEMHRGKRIIMVSHGGVLDAVYRAAHGIDITAPRNFDVLNASINHIRWDGERLEVLRWSDNSHLTAALDELGN</sequence>
<dbReference type="SUPFAM" id="SSF53254">
    <property type="entry name" value="Phosphoglycerate mutase-like"/>
    <property type="match status" value="1"/>
</dbReference>
<gene>
    <name evidence="3" type="ORF">SAMN06295970_114124</name>
</gene>
<evidence type="ECO:0000256" key="1">
    <source>
        <dbReference type="ARBA" id="ARBA00023152"/>
    </source>
</evidence>
<dbReference type="Proteomes" id="UP001158049">
    <property type="component" value="Unassembled WGS sequence"/>
</dbReference>
<dbReference type="Gene3D" id="3.40.50.1240">
    <property type="entry name" value="Phosphoglycerate mutase-like"/>
    <property type="match status" value="1"/>
</dbReference>
<accession>A0ABY1QEW0</accession>
<dbReference type="PANTHER" id="PTHR48100:SF1">
    <property type="entry name" value="HISTIDINE PHOSPHATASE FAMILY PROTEIN-RELATED"/>
    <property type="match status" value="1"/>
</dbReference>